<sequence>MVFYVYAIIGMELFHSRISYYGYDNETDPRQKCCGNPALNGSRFAENRYCSNNFNNLPHSFAFLFDLLIVNQWHGSVLAEGYVLVTHKAARLYFISFHITNVVILLNIFTAFVIEAFLLQYTSSKGQLESVVERRIKDLGLDVGQSKLGQVYQKQDKQELVENIEIQDISVGDDVNESPDRVTTPGCAKNSDDATGTGLRFSVKTDGKYTMGGGRRF</sequence>
<evidence type="ECO:0000256" key="4">
    <source>
        <dbReference type="ARBA" id="ARBA00023136"/>
    </source>
</evidence>
<organism evidence="8 9">
    <name type="scientific">Paralvinella palmiformis</name>
    <dbReference type="NCBI Taxonomy" id="53620"/>
    <lineage>
        <taxon>Eukaryota</taxon>
        <taxon>Metazoa</taxon>
        <taxon>Spiralia</taxon>
        <taxon>Lophotrochozoa</taxon>
        <taxon>Annelida</taxon>
        <taxon>Polychaeta</taxon>
        <taxon>Sedentaria</taxon>
        <taxon>Canalipalpata</taxon>
        <taxon>Terebellida</taxon>
        <taxon>Terebelliformia</taxon>
        <taxon>Alvinellidae</taxon>
        <taxon>Paralvinella</taxon>
    </lineage>
</organism>
<dbReference type="Pfam" id="PF00520">
    <property type="entry name" value="Ion_trans"/>
    <property type="match status" value="1"/>
</dbReference>
<dbReference type="EMBL" id="JAODUP010000056">
    <property type="protein sequence ID" value="KAK2165005.1"/>
    <property type="molecule type" value="Genomic_DNA"/>
</dbReference>
<evidence type="ECO:0000256" key="3">
    <source>
        <dbReference type="ARBA" id="ARBA00022989"/>
    </source>
</evidence>
<dbReference type="PANTHER" id="PTHR46726">
    <property type="entry name" value="TWO PORE CHANNEL 3"/>
    <property type="match status" value="1"/>
</dbReference>
<evidence type="ECO:0000256" key="2">
    <source>
        <dbReference type="ARBA" id="ARBA00022692"/>
    </source>
</evidence>
<evidence type="ECO:0000259" key="7">
    <source>
        <dbReference type="Pfam" id="PF00520"/>
    </source>
</evidence>
<proteinExistence type="predicted"/>
<dbReference type="Gene3D" id="1.10.287.70">
    <property type="match status" value="1"/>
</dbReference>
<keyword evidence="3 6" id="KW-1133">Transmembrane helix</keyword>
<comment type="subcellular location">
    <subcellularLocation>
        <location evidence="1">Membrane</location>
        <topology evidence="1">Multi-pass membrane protein</topology>
    </subcellularLocation>
</comment>
<dbReference type="PANTHER" id="PTHR46726:SF1">
    <property type="entry name" value="TWO-PORE CALCIUM CHANNEL 3"/>
    <property type="match status" value="1"/>
</dbReference>
<comment type="caution">
    <text evidence="8">The sequence shown here is derived from an EMBL/GenBank/DDBJ whole genome shotgun (WGS) entry which is preliminary data.</text>
</comment>
<dbReference type="GO" id="GO:0016020">
    <property type="term" value="C:membrane"/>
    <property type="evidence" value="ECO:0007669"/>
    <property type="project" value="UniProtKB-SubCell"/>
</dbReference>
<evidence type="ECO:0000256" key="1">
    <source>
        <dbReference type="ARBA" id="ARBA00004141"/>
    </source>
</evidence>
<protein>
    <recommendedName>
        <fullName evidence="7">Ion transport domain-containing protein</fullName>
    </recommendedName>
</protein>
<feature type="domain" description="Ion transport" evidence="7">
    <location>
        <begin position="1"/>
        <end position="122"/>
    </location>
</feature>
<gene>
    <name evidence="8" type="ORF">LSH36_56g03056</name>
</gene>
<name>A0AAD9K5X6_9ANNE</name>
<feature type="region of interest" description="Disordered" evidence="5">
    <location>
        <begin position="175"/>
        <end position="194"/>
    </location>
</feature>
<keyword evidence="9" id="KW-1185">Reference proteome</keyword>
<evidence type="ECO:0000313" key="9">
    <source>
        <dbReference type="Proteomes" id="UP001208570"/>
    </source>
</evidence>
<keyword evidence="2 6" id="KW-0812">Transmembrane</keyword>
<evidence type="ECO:0000313" key="8">
    <source>
        <dbReference type="EMBL" id="KAK2165005.1"/>
    </source>
</evidence>
<dbReference type="InterPro" id="IPR005821">
    <property type="entry name" value="Ion_trans_dom"/>
</dbReference>
<accession>A0AAD9K5X6</accession>
<dbReference type="AlphaFoldDB" id="A0AAD9K5X6"/>
<feature type="transmembrane region" description="Helical" evidence="6">
    <location>
        <begin position="92"/>
        <end position="119"/>
    </location>
</feature>
<evidence type="ECO:0000256" key="6">
    <source>
        <dbReference type="SAM" id="Phobius"/>
    </source>
</evidence>
<reference evidence="8" key="1">
    <citation type="journal article" date="2023" name="Mol. Biol. Evol.">
        <title>Third-Generation Sequencing Reveals the Adaptive Role of the Epigenome in Three Deep-Sea Polychaetes.</title>
        <authorList>
            <person name="Perez M."/>
            <person name="Aroh O."/>
            <person name="Sun Y."/>
            <person name="Lan Y."/>
            <person name="Juniper S.K."/>
            <person name="Young C.R."/>
            <person name="Angers B."/>
            <person name="Qian P.Y."/>
        </authorList>
    </citation>
    <scope>NUCLEOTIDE SEQUENCE</scope>
    <source>
        <strain evidence="8">P08H-3</strain>
    </source>
</reference>
<dbReference type="Proteomes" id="UP001208570">
    <property type="component" value="Unassembled WGS sequence"/>
</dbReference>
<evidence type="ECO:0000256" key="5">
    <source>
        <dbReference type="SAM" id="MobiDB-lite"/>
    </source>
</evidence>
<keyword evidence="4 6" id="KW-0472">Membrane</keyword>
<dbReference type="GO" id="GO:0005216">
    <property type="term" value="F:monoatomic ion channel activity"/>
    <property type="evidence" value="ECO:0007669"/>
    <property type="project" value="InterPro"/>
</dbReference>